<gene>
    <name evidence="3" type="ORF">JGUZn3_07420</name>
</gene>
<dbReference type="Pfam" id="PF04966">
    <property type="entry name" value="OprB"/>
    <property type="match status" value="1"/>
</dbReference>
<evidence type="ECO:0000313" key="3">
    <source>
        <dbReference type="EMBL" id="QNT77977.1"/>
    </source>
</evidence>
<comment type="similarity">
    <text evidence="1 2">Belongs to the OprB family.</text>
</comment>
<feature type="chain" id="PRO_5029032606" evidence="2">
    <location>
        <begin position="28"/>
        <end position="455"/>
    </location>
</feature>
<proteinExistence type="inferred from homology"/>
<dbReference type="GO" id="GO:0016020">
    <property type="term" value="C:membrane"/>
    <property type="evidence" value="ECO:0007669"/>
    <property type="project" value="InterPro"/>
</dbReference>
<feature type="signal peptide" evidence="2">
    <location>
        <begin position="1"/>
        <end position="27"/>
    </location>
</feature>
<evidence type="ECO:0000313" key="4">
    <source>
        <dbReference type="Proteomes" id="UP000516349"/>
    </source>
</evidence>
<organism evidence="3 4">
    <name type="scientific">Entomobacter blattae</name>
    <dbReference type="NCBI Taxonomy" id="2762277"/>
    <lineage>
        <taxon>Bacteria</taxon>
        <taxon>Pseudomonadati</taxon>
        <taxon>Pseudomonadota</taxon>
        <taxon>Alphaproteobacteria</taxon>
        <taxon>Acetobacterales</taxon>
        <taxon>Acetobacteraceae</taxon>
        <taxon>Entomobacter</taxon>
    </lineage>
</organism>
<evidence type="ECO:0000256" key="1">
    <source>
        <dbReference type="ARBA" id="ARBA00008769"/>
    </source>
</evidence>
<dbReference type="GO" id="GO:0008643">
    <property type="term" value="P:carbohydrate transport"/>
    <property type="evidence" value="ECO:0007669"/>
    <property type="project" value="InterPro"/>
</dbReference>
<name>A0A7H1NQB7_9PROT</name>
<reference evidence="3 4" key="1">
    <citation type="submission" date="2020-08" db="EMBL/GenBank/DDBJ databases">
        <title>Complete genome sequence of Entomobacter blattae G55GP.</title>
        <authorList>
            <person name="Poehlein A."/>
            <person name="Guzman J."/>
            <person name="Daniel R."/>
            <person name="Vilcinskas A."/>
        </authorList>
    </citation>
    <scope>NUCLEOTIDE SEQUENCE [LARGE SCALE GENOMIC DNA]</scope>
    <source>
        <strain evidence="3 4">G55GP</strain>
    </source>
</reference>
<protein>
    <submittedName>
        <fullName evidence="3">Carbohydrate-selective porin, OprB family</fullName>
    </submittedName>
</protein>
<dbReference type="InterPro" id="IPR052932">
    <property type="entry name" value="OprB_Porin"/>
</dbReference>
<sequence length="455" mass="50709">MKNLALLKSWGFLVVICLASFPSLTHAKETKEQNFSVSQKLSAIHTQPSDSTDIPEYKFLSQINNLISPYGLTFGVIGFGGVVSNVAGGLEPRNSANANALFFNVNANLEKMIGWQGGQIHFQWGQYIFRNNVLGWDSQIGDMTLSYQHPHLIRSYALQMLTYEQTLIKDTLTVEAGRTNLIRYFTPDICTSILTCFSNIWIYNINIAPITTSHWAGVITYNIDKDWTLRMGASEINPSEGLTHGTQFSTKNAIGATGITQLAYSDKSSEYNNYYGLMAYYNGSTAPDPFYNGGLNVYGKPKPLITHSRGTGVLAGFSQEIWKEREKNGRALSVYGTLGSGFESYDLIAQDAIAGFTLNSLVPGIPDDKIGLQLHWSRAGKQQYRAFREYGVDIKRSSYILTLLTQFQVVPGVLFQPSVQYAFNPNNFTNLQSNRKPKNAVVIGMMMLIDFNKIF</sequence>
<dbReference type="InterPro" id="IPR007049">
    <property type="entry name" value="Carb-sel_porin_OprB"/>
</dbReference>
<evidence type="ECO:0000256" key="2">
    <source>
        <dbReference type="RuleBase" id="RU363072"/>
    </source>
</evidence>
<dbReference type="Proteomes" id="UP000516349">
    <property type="component" value="Chromosome"/>
</dbReference>
<dbReference type="Gene3D" id="2.40.160.180">
    <property type="entry name" value="Carbohydrate-selective porin OprB"/>
    <property type="match status" value="1"/>
</dbReference>
<accession>A0A7H1NQB7</accession>
<dbReference type="EMBL" id="CP060244">
    <property type="protein sequence ID" value="QNT77977.1"/>
    <property type="molecule type" value="Genomic_DNA"/>
</dbReference>
<dbReference type="KEGG" id="ebla:JGUZn3_07420"/>
<dbReference type="AlphaFoldDB" id="A0A7H1NQB7"/>
<keyword evidence="4" id="KW-1185">Reference proteome</keyword>
<dbReference type="PANTHER" id="PTHR37944:SF1">
    <property type="entry name" value="PORIN B"/>
    <property type="match status" value="1"/>
</dbReference>
<dbReference type="PANTHER" id="PTHR37944">
    <property type="entry name" value="PORIN B"/>
    <property type="match status" value="1"/>
</dbReference>
<dbReference type="InterPro" id="IPR038673">
    <property type="entry name" value="OprB_sf"/>
</dbReference>
<keyword evidence="2" id="KW-0732">Signal</keyword>
<dbReference type="GO" id="GO:0015288">
    <property type="term" value="F:porin activity"/>
    <property type="evidence" value="ECO:0007669"/>
    <property type="project" value="InterPro"/>
</dbReference>